<feature type="domain" description="Major facilitator superfamily (MFS) profile" evidence="7">
    <location>
        <begin position="1"/>
        <end position="396"/>
    </location>
</feature>
<sequence length="402" mass="41469">MLLTFVAVFNVVDRILPAVLIEPIKHDLQLSDTVIGLITGFGFLVIYAVVGIPIARISDRGRYGVVIAVCLTLWSIMTALGGLAQNAMQFAVARMGVALGEAGSSPAAHAFISRNFTPDKRSAPLAVLTLAVPFATSIAFLAGGLIGEWLGWRQTFMLVGLCGLLLSPVVLLVLGWRKPAGFSVEGAKHPSLVDTLVHFRGSSFLLVLAGSACIGIGAYGLTSFGVAYLIRAHGFTLGEIGVEFGLLTGLLGTVGLLGLGFVADRLAARDGRWLLWSTAILMAVVALASAGAFVTSDATFAMIGLAVANITVIAYAPPVISALHRLVPSHARATASALMLFCNAIAGGLGPLAVGMISDALTPSLGPSALGLALLLVPAIHLLGAGLLALAGSWFNEQALLE</sequence>
<dbReference type="GO" id="GO:0022857">
    <property type="term" value="F:transmembrane transporter activity"/>
    <property type="evidence" value="ECO:0007669"/>
    <property type="project" value="InterPro"/>
</dbReference>
<dbReference type="SUPFAM" id="SSF103473">
    <property type="entry name" value="MFS general substrate transporter"/>
    <property type="match status" value="1"/>
</dbReference>
<gene>
    <name evidence="8" type="ORF">NSU_2335</name>
</gene>
<keyword evidence="9" id="KW-1185">Reference proteome</keyword>
<organism evidence="8 9">
    <name type="scientific">Novosphingobium pentaromativorans US6-1</name>
    <dbReference type="NCBI Taxonomy" id="1088721"/>
    <lineage>
        <taxon>Bacteria</taxon>
        <taxon>Pseudomonadati</taxon>
        <taxon>Pseudomonadota</taxon>
        <taxon>Alphaproteobacteria</taxon>
        <taxon>Sphingomonadales</taxon>
        <taxon>Sphingomonadaceae</taxon>
        <taxon>Novosphingobium</taxon>
    </lineage>
</organism>
<feature type="transmembrane region" description="Helical" evidence="6">
    <location>
        <begin position="274"/>
        <end position="294"/>
    </location>
</feature>
<evidence type="ECO:0000256" key="3">
    <source>
        <dbReference type="ARBA" id="ARBA00022692"/>
    </source>
</evidence>
<dbReference type="PANTHER" id="PTHR23505">
    <property type="entry name" value="SPINSTER"/>
    <property type="match status" value="1"/>
</dbReference>
<feature type="transmembrane region" description="Helical" evidence="6">
    <location>
        <begin position="369"/>
        <end position="395"/>
    </location>
</feature>
<dbReference type="PANTHER" id="PTHR23505:SF79">
    <property type="entry name" value="PROTEIN SPINSTER"/>
    <property type="match status" value="1"/>
</dbReference>
<keyword evidence="5 6" id="KW-0472">Membrane</keyword>
<dbReference type="InterPro" id="IPR044770">
    <property type="entry name" value="MFS_spinster-like"/>
</dbReference>
<evidence type="ECO:0000256" key="6">
    <source>
        <dbReference type="SAM" id="Phobius"/>
    </source>
</evidence>
<dbReference type="Pfam" id="PF07690">
    <property type="entry name" value="MFS_1"/>
    <property type="match status" value="1"/>
</dbReference>
<dbReference type="eggNOG" id="COG2271">
    <property type="taxonomic scope" value="Bacteria"/>
</dbReference>
<keyword evidence="3 6" id="KW-0812">Transmembrane</keyword>
<dbReference type="InterPro" id="IPR020846">
    <property type="entry name" value="MFS_dom"/>
</dbReference>
<comment type="caution">
    <text evidence="8">The sequence shown here is derived from an EMBL/GenBank/DDBJ whole genome shotgun (WGS) entry which is preliminary data.</text>
</comment>
<dbReference type="PATRIC" id="fig|1088721.3.peg.2312"/>
<keyword evidence="4 6" id="KW-1133">Transmembrane helix</keyword>
<name>G6EDB4_9SPHN</name>
<feature type="transmembrane region" description="Helical" evidence="6">
    <location>
        <begin position="300"/>
        <end position="323"/>
    </location>
</feature>
<feature type="transmembrane region" description="Helical" evidence="6">
    <location>
        <begin position="335"/>
        <end position="357"/>
    </location>
</feature>
<evidence type="ECO:0000256" key="2">
    <source>
        <dbReference type="ARBA" id="ARBA00022448"/>
    </source>
</evidence>
<feature type="transmembrane region" description="Helical" evidence="6">
    <location>
        <begin position="242"/>
        <end position="262"/>
    </location>
</feature>
<feature type="transmembrane region" description="Helical" evidence="6">
    <location>
        <begin position="124"/>
        <end position="146"/>
    </location>
</feature>
<protein>
    <recommendedName>
        <fullName evidence="7">Major facilitator superfamily (MFS) profile domain-containing protein</fullName>
    </recommendedName>
</protein>
<dbReference type="PROSITE" id="PS50850">
    <property type="entry name" value="MFS"/>
    <property type="match status" value="1"/>
</dbReference>
<dbReference type="Gene3D" id="1.20.1250.20">
    <property type="entry name" value="MFS general substrate transporter like domains"/>
    <property type="match status" value="1"/>
</dbReference>
<evidence type="ECO:0000256" key="4">
    <source>
        <dbReference type="ARBA" id="ARBA00022989"/>
    </source>
</evidence>
<feature type="transmembrane region" description="Helical" evidence="6">
    <location>
        <begin position="90"/>
        <end position="112"/>
    </location>
</feature>
<dbReference type="Proteomes" id="UP000004030">
    <property type="component" value="Unassembled WGS sequence"/>
</dbReference>
<feature type="transmembrane region" description="Helical" evidence="6">
    <location>
        <begin position="64"/>
        <end position="84"/>
    </location>
</feature>
<evidence type="ECO:0000313" key="8">
    <source>
        <dbReference type="EMBL" id="EHJ60713.1"/>
    </source>
</evidence>
<evidence type="ECO:0000256" key="5">
    <source>
        <dbReference type="ARBA" id="ARBA00023136"/>
    </source>
</evidence>
<keyword evidence="2" id="KW-0813">Transport</keyword>
<evidence type="ECO:0000256" key="1">
    <source>
        <dbReference type="ARBA" id="ARBA00004141"/>
    </source>
</evidence>
<dbReference type="AlphaFoldDB" id="G6EDB4"/>
<dbReference type="GO" id="GO:0016020">
    <property type="term" value="C:membrane"/>
    <property type="evidence" value="ECO:0007669"/>
    <property type="project" value="UniProtKB-SubCell"/>
</dbReference>
<dbReference type="InterPro" id="IPR036259">
    <property type="entry name" value="MFS_trans_sf"/>
</dbReference>
<feature type="transmembrane region" description="Helical" evidence="6">
    <location>
        <begin position="152"/>
        <end position="174"/>
    </location>
</feature>
<evidence type="ECO:0000313" key="9">
    <source>
        <dbReference type="Proteomes" id="UP000004030"/>
    </source>
</evidence>
<reference evidence="8 9" key="1">
    <citation type="journal article" date="2012" name="J. Bacteriol.">
        <title>Genome sequence of benzo(a)pyrene-degrading bacterium Novosphingobium pentaromativorans US6-1.</title>
        <authorList>
            <person name="Luo Y.R."/>
            <person name="Kang S.G."/>
            <person name="Kim S.J."/>
            <person name="Kim M.R."/>
            <person name="Li N."/>
            <person name="Lee J.H."/>
            <person name="Kwon K.K."/>
        </authorList>
    </citation>
    <scope>NUCLEOTIDE SEQUENCE [LARGE SCALE GENOMIC DNA]</scope>
    <source>
        <strain evidence="8 9">US6-1</strain>
    </source>
</reference>
<feature type="transmembrane region" description="Helical" evidence="6">
    <location>
        <begin position="204"/>
        <end position="230"/>
    </location>
</feature>
<evidence type="ECO:0000259" key="7">
    <source>
        <dbReference type="PROSITE" id="PS50850"/>
    </source>
</evidence>
<proteinExistence type="predicted"/>
<dbReference type="InterPro" id="IPR011701">
    <property type="entry name" value="MFS"/>
</dbReference>
<feature type="transmembrane region" description="Helical" evidence="6">
    <location>
        <begin position="33"/>
        <end position="52"/>
    </location>
</feature>
<comment type="subcellular location">
    <subcellularLocation>
        <location evidence="1">Membrane</location>
        <topology evidence="1">Multi-pass membrane protein</topology>
    </subcellularLocation>
</comment>
<dbReference type="EMBL" id="AGFM01000033">
    <property type="protein sequence ID" value="EHJ60713.1"/>
    <property type="molecule type" value="Genomic_DNA"/>
</dbReference>
<accession>G6EDB4</accession>